<feature type="domain" description="Glycosyltransferase 2-like" evidence="8">
    <location>
        <begin position="5"/>
        <end position="170"/>
    </location>
</feature>
<dbReference type="InterPro" id="IPR007554">
    <property type="entry name" value="Glycerophosphate_synth"/>
</dbReference>
<dbReference type="InterPro" id="IPR043148">
    <property type="entry name" value="TagF_C"/>
</dbReference>
<dbReference type="Pfam" id="PF04464">
    <property type="entry name" value="Glyphos_transf"/>
    <property type="match status" value="1"/>
</dbReference>
<dbReference type="Gene3D" id="3.90.550.10">
    <property type="entry name" value="Spore Coat Polysaccharide Biosynthesis Protein SpsA, Chain A"/>
    <property type="match status" value="1"/>
</dbReference>
<evidence type="ECO:0000256" key="7">
    <source>
        <dbReference type="SAM" id="MobiDB-lite"/>
    </source>
</evidence>
<dbReference type="GO" id="GO:0005886">
    <property type="term" value="C:plasma membrane"/>
    <property type="evidence" value="ECO:0007669"/>
    <property type="project" value="UniProtKB-SubCell"/>
</dbReference>
<comment type="caution">
    <text evidence="9">The sequence shown here is derived from an EMBL/GenBank/DDBJ whole genome shotgun (WGS) entry which is preliminary data.</text>
</comment>
<dbReference type="GO" id="GO:0047355">
    <property type="term" value="F:CDP-glycerol glycerophosphotransferase activity"/>
    <property type="evidence" value="ECO:0007669"/>
    <property type="project" value="InterPro"/>
</dbReference>
<dbReference type="OrthoDB" id="3183633at2"/>
<dbReference type="PANTHER" id="PTHR22916">
    <property type="entry name" value="GLYCOSYLTRANSFERASE"/>
    <property type="match status" value="1"/>
</dbReference>
<dbReference type="GO" id="GO:0016758">
    <property type="term" value="F:hexosyltransferase activity"/>
    <property type="evidence" value="ECO:0007669"/>
    <property type="project" value="UniProtKB-ARBA"/>
</dbReference>
<dbReference type="PANTHER" id="PTHR22916:SF3">
    <property type="entry name" value="UDP-GLCNAC:BETAGAL BETA-1,3-N-ACETYLGLUCOSAMINYLTRANSFERASE-LIKE PROTEIN 1"/>
    <property type="match status" value="1"/>
</dbReference>
<dbReference type="InterPro" id="IPR001173">
    <property type="entry name" value="Glyco_trans_2-like"/>
</dbReference>
<name>A0A1J4Q234_9ACTN</name>
<keyword evidence="4 9" id="KW-0808">Transferase</keyword>
<comment type="subcellular location">
    <subcellularLocation>
        <location evidence="1">Cell membrane</location>
        <topology evidence="1">Peripheral membrane protein</topology>
    </subcellularLocation>
</comment>
<organism evidence="9 10">
    <name type="scientific">Streptomyces malaysiense</name>
    <dbReference type="NCBI Taxonomy" id="1428626"/>
    <lineage>
        <taxon>Bacteria</taxon>
        <taxon>Bacillati</taxon>
        <taxon>Actinomycetota</taxon>
        <taxon>Actinomycetes</taxon>
        <taxon>Kitasatosporales</taxon>
        <taxon>Streptomycetaceae</taxon>
        <taxon>Streptomyces</taxon>
    </lineage>
</organism>
<dbReference type="FunFam" id="3.90.550.10:FF:000196">
    <property type="entry name" value="Glycosyl transferase"/>
    <property type="match status" value="1"/>
</dbReference>
<dbReference type="AlphaFoldDB" id="A0A1J4Q234"/>
<evidence type="ECO:0000313" key="9">
    <source>
        <dbReference type="EMBL" id="OIK27189.1"/>
    </source>
</evidence>
<evidence type="ECO:0000256" key="3">
    <source>
        <dbReference type="ARBA" id="ARBA00022475"/>
    </source>
</evidence>
<keyword evidence="10" id="KW-1185">Reference proteome</keyword>
<sequence length="749" mass="83397">MPRFSVIVPAYQVQAYLSECLDSVLSQSFSDLEVIAVDDGSPDACGEIIDAYAARDPRVKPLHLAENRGLGRARNAGIARAAGEYLIFLDSDDTLTPGSLAAVAERIEATGGPDVLVYDYERTYWDGRRVRNHLAAELSEWGRAPFRLTDRPGLLRVLMVAWNKAYRREFVAAEGFAFPPGYYEDTPWTFPVLMAAGSIATLDRVCVHYRQRRQGSILSTTSRKHFDLFDQYERVFAYVADHPELAFWKPELYRRMVDHYGVVFTRPGRLPRGSHGEFLRRARDHHRRYRVPKARLRRRHLLIRFGLHRTFRALRYAAAARRRLRELVLGPARAGRRAALGLHYRIQLRLPLRPERAVFAAEGGYGGDPAALEEAMRRYAPHVRTTWIADPAHPRPLPAGPRLVAPGTAAHWTALARSTYLFGDAHLTRGLRKRDGQILVCALGGTPLGHTGLDLQERPGAVPGSDPVALLRDVDQWDHVVSGNRHSTLTWERVHPGRWTALEYGSPRTDVFQRATPDEVARLRATLGIPAGKVAVLYAPARRDHRRTQHLPLDLPKLARGLGPRFVLLARGHGDVPVEGARVIDVSAHPCPEGLCLAADALLTDQSPLMFDYAGLDRPIVLHTGDWAAYAAVRGVYVDLPGAPPGAVGRDEDELVDVFTDGTWNGARAALLRAAFRERFCPWDDGRAAERVVRHIVLGRTEPSPVVPLGERRPVRSAMANAVHPARSPLVSVPHPAGPRPVTWPAEHR</sequence>
<evidence type="ECO:0000313" key="10">
    <source>
        <dbReference type="Proteomes" id="UP000034838"/>
    </source>
</evidence>
<evidence type="ECO:0000256" key="5">
    <source>
        <dbReference type="ARBA" id="ARBA00022944"/>
    </source>
</evidence>
<keyword evidence="5" id="KW-0777">Teichoic acid biosynthesis</keyword>
<dbReference type="Proteomes" id="UP000034838">
    <property type="component" value="Unassembled WGS sequence"/>
</dbReference>
<evidence type="ECO:0000256" key="2">
    <source>
        <dbReference type="ARBA" id="ARBA00010488"/>
    </source>
</evidence>
<dbReference type="Pfam" id="PF00535">
    <property type="entry name" value="Glycos_transf_2"/>
    <property type="match status" value="1"/>
</dbReference>
<dbReference type="InterPro" id="IPR029044">
    <property type="entry name" value="Nucleotide-diphossugar_trans"/>
</dbReference>
<comment type="similarity">
    <text evidence="2">Belongs to the CDP-glycerol glycerophosphotransferase family.</text>
</comment>
<accession>A0A1J4Q234</accession>
<proteinExistence type="inferred from homology"/>
<evidence type="ECO:0000256" key="1">
    <source>
        <dbReference type="ARBA" id="ARBA00004202"/>
    </source>
</evidence>
<evidence type="ECO:0000259" key="8">
    <source>
        <dbReference type="Pfam" id="PF00535"/>
    </source>
</evidence>
<dbReference type="EMBL" id="LBDA02000028">
    <property type="protein sequence ID" value="OIK27189.1"/>
    <property type="molecule type" value="Genomic_DNA"/>
</dbReference>
<evidence type="ECO:0000256" key="4">
    <source>
        <dbReference type="ARBA" id="ARBA00022679"/>
    </source>
</evidence>
<dbReference type="GO" id="GO:0019350">
    <property type="term" value="P:teichoic acid biosynthetic process"/>
    <property type="evidence" value="ECO:0007669"/>
    <property type="project" value="UniProtKB-KW"/>
</dbReference>
<reference evidence="9" key="1">
    <citation type="submission" date="2016-10" db="EMBL/GenBank/DDBJ databases">
        <title>Genome sequence of Streptomyces malaysiense MUSC 136.</title>
        <authorList>
            <person name="Lee L.-H."/>
            <person name="Ser H.-L."/>
        </authorList>
    </citation>
    <scope>NUCLEOTIDE SEQUENCE [LARGE SCALE GENOMIC DNA]</scope>
    <source>
        <strain evidence="9">MUSC 136</strain>
    </source>
</reference>
<evidence type="ECO:0000256" key="6">
    <source>
        <dbReference type="ARBA" id="ARBA00023136"/>
    </source>
</evidence>
<dbReference type="Gene3D" id="3.40.50.11820">
    <property type="match status" value="1"/>
</dbReference>
<keyword evidence="3" id="KW-1003">Cell membrane</keyword>
<dbReference type="CDD" id="cd00761">
    <property type="entry name" value="Glyco_tranf_GTA_type"/>
    <property type="match status" value="1"/>
</dbReference>
<dbReference type="InterPro" id="IPR043149">
    <property type="entry name" value="TagF_N"/>
</dbReference>
<keyword evidence="6" id="KW-0472">Membrane</keyword>
<protein>
    <submittedName>
        <fullName evidence="9">Glycosyl transferase</fullName>
    </submittedName>
</protein>
<feature type="region of interest" description="Disordered" evidence="7">
    <location>
        <begin position="729"/>
        <end position="749"/>
    </location>
</feature>
<dbReference type="Gene3D" id="3.40.50.12580">
    <property type="match status" value="1"/>
</dbReference>
<dbReference type="SUPFAM" id="SSF53448">
    <property type="entry name" value="Nucleotide-diphospho-sugar transferases"/>
    <property type="match status" value="1"/>
</dbReference>
<dbReference type="SUPFAM" id="SSF53756">
    <property type="entry name" value="UDP-Glycosyltransferase/glycogen phosphorylase"/>
    <property type="match status" value="1"/>
</dbReference>
<gene>
    <name evidence="9" type="ORF">VT52_012720</name>
</gene>
<dbReference type="RefSeq" id="WP_046426992.1">
    <property type="nucleotide sequence ID" value="NZ_LBDA02000028.1"/>
</dbReference>